<dbReference type="Pfam" id="PF02036">
    <property type="entry name" value="SCP2"/>
    <property type="match status" value="1"/>
</dbReference>
<dbReference type="EMBL" id="PNBW01000015">
    <property type="protein sequence ID" value="TMO78298.1"/>
    <property type="molecule type" value="Genomic_DNA"/>
</dbReference>
<comment type="caution">
    <text evidence="3">The sequence shown here is derived from an EMBL/GenBank/DDBJ whole genome shotgun (WGS) entry which is preliminary data.</text>
</comment>
<gene>
    <name evidence="1" type="primary">ubiJ</name>
    <name evidence="3" type="ORF">CWC19_17285</name>
    <name evidence="4" type="ORF">CWC20_01955</name>
</gene>
<comment type="function">
    <text evidence="1">Required for ubiquinone (coenzyme Q) biosynthesis. Binds hydrophobic ubiquinone biosynthetic intermediates via its SCP2 domain and is essential for the stability of the Ubi complex. May constitute a docking platform where Ubi enzymes assemble and access their SCP2-bound polyprenyl substrates.</text>
</comment>
<feature type="domain" description="SCP2" evidence="2">
    <location>
        <begin position="14"/>
        <end position="111"/>
    </location>
</feature>
<dbReference type="InterPro" id="IPR036527">
    <property type="entry name" value="SCP2_sterol-bd_dom_sf"/>
</dbReference>
<keyword evidence="1" id="KW-0831">Ubiquinone biosynthesis</keyword>
<evidence type="ECO:0000313" key="5">
    <source>
        <dbReference type="Proteomes" id="UP000307164"/>
    </source>
</evidence>
<evidence type="ECO:0000256" key="1">
    <source>
        <dbReference type="HAMAP-Rule" id="MF_02215"/>
    </source>
</evidence>
<accession>A0A5S3V488</accession>
<protein>
    <recommendedName>
        <fullName evidence="1">Ubiquinone biosynthesis accessory factor UbiJ</fullName>
    </recommendedName>
</protein>
<dbReference type="PANTHER" id="PTHR38693">
    <property type="entry name" value="UBIQUINONE BIOSYNTHESIS PROTEIN UBIJ"/>
    <property type="match status" value="1"/>
</dbReference>
<dbReference type="InterPro" id="IPR038989">
    <property type="entry name" value="UbiJ"/>
</dbReference>
<reference evidence="3" key="3">
    <citation type="submission" date="2019-09" db="EMBL/GenBank/DDBJ databases">
        <title>Co-occurence of chitin degradation, pigmentation and bioactivity in marine Pseudoalteromonas.</title>
        <authorList>
            <person name="Sonnenschein E.C."/>
            <person name="Bech P.K."/>
        </authorList>
    </citation>
    <scope>NUCLEOTIDE SEQUENCE</scope>
    <source>
        <strain evidence="3">S3790</strain>
        <strain evidence="4 5">S3895</strain>
    </source>
</reference>
<evidence type="ECO:0000259" key="2">
    <source>
        <dbReference type="Pfam" id="PF02036"/>
    </source>
</evidence>
<comment type="subcellular location">
    <subcellularLocation>
        <location evidence="1">Cytoplasm</location>
    </subcellularLocation>
</comment>
<dbReference type="PANTHER" id="PTHR38693:SF1">
    <property type="entry name" value="UBIQUINONE BIOSYNTHESIS ACCESSORY FACTOR UBIJ"/>
    <property type="match status" value="1"/>
</dbReference>
<comment type="similarity">
    <text evidence="1">Belongs to the UbiJ family.</text>
</comment>
<dbReference type="AlphaFoldDB" id="A0A5S3V488"/>
<dbReference type="SUPFAM" id="SSF55718">
    <property type="entry name" value="SCP-like"/>
    <property type="match status" value="1"/>
</dbReference>
<dbReference type="InterPro" id="IPR003033">
    <property type="entry name" value="SCP2_sterol-bd_dom"/>
</dbReference>
<dbReference type="GO" id="GO:0006744">
    <property type="term" value="P:ubiquinone biosynthetic process"/>
    <property type="evidence" value="ECO:0007669"/>
    <property type="project" value="UniProtKB-UniRule"/>
</dbReference>
<dbReference type="HAMAP" id="MF_02215">
    <property type="entry name" value="UbiJ"/>
    <property type="match status" value="1"/>
</dbReference>
<dbReference type="Proteomes" id="UP000307164">
    <property type="component" value="Unassembled WGS sequence"/>
</dbReference>
<dbReference type="UniPathway" id="UPA00232"/>
<dbReference type="EMBL" id="PNBX01000085">
    <property type="protein sequence ID" value="TMO65759.1"/>
    <property type="molecule type" value="Genomic_DNA"/>
</dbReference>
<keyword evidence="5" id="KW-1185">Reference proteome</keyword>
<organism evidence="3 6">
    <name type="scientific">Pseudoalteromonas aurantia</name>
    <dbReference type="NCBI Taxonomy" id="43654"/>
    <lineage>
        <taxon>Bacteria</taxon>
        <taxon>Pseudomonadati</taxon>
        <taxon>Pseudomonadota</taxon>
        <taxon>Gammaproteobacteria</taxon>
        <taxon>Alteromonadales</taxon>
        <taxon>Pseudoalteromonadaceae</taxon>
        <taxon>Pseudoalteromonas</taxon>
    </lineage>
</organism>
<dbReference type="Proteomes" id="UP000307217">
    <property type="component" value="Unassembled WGS sequence"/>
</dbReference>
<reference evidence="6" key="2">
    <citation type="submission" date="2019-06" db="EMBL/GenBank/DDBJ databases">
        <title>Co-occurence of chitin degradation, pigmentation and bioactivity in marine Pseudoalteromonas.</title>
        <authorList>
            <person name="Sonnenschein E.C."/>
            <person name="Bech P.K."/>
        </authorList>
    </citation>
    <scope>NUCLEOTIDE SEQUENCE [LARGE SCALE GENOMIC DNA]</scope>
    <source>
        <strain evidence="6">S3790</strain>
    </source>
</reference>
<keyword evidence="1" id="KW-0963">Cytoplasm</keyword>
<evidence type="ECO:0000313" key="6">
    <source>
        <dbReference type="Proteomes" id="UP000307217"/>
    </source>
</evidence>
<comment type="pathway">
    <text evidence="1">Cofactor biosynthesis; ubiquinone biosynthesis.</text>
</comment>
<evidence type="ECO:0000313" key="4">
    <source>
        <dbReference type="EMBL" id="TMO78298.1"/>
    </source>
</evidence>
<evidence type="ECO:0000313" key="3">
    <source>
        <dbReference type="EMBL" id="TMO65759.1"/>
    </source>
</evidence>
<reference evidence="5 6" key="1">
    <citation type="submission" date="2018-01" db="EMBL/GenBank/DDBJ databases">
        <authorList>
            <person name="Paulsen S."/>
            <person name="Gram L.K."/>
        </authorList>
    </citation>
    <scope>NUCLEOTIDE SEQUENCE [LARGE SCALE GENOMIC DNA]</scope>
    <source>
        <strain evidence="3 6">S3790</strain>
        <strain evidence="4 5">S3895</strain>
    </source>
</reference>
<keyword evidence="3" id="KW-0830">Ubiquinone</keyword>
<dbReference type="GO" id="GO:0005737">
    <property type="term" value="C:cytoplasm"/>
    <property type="evidence" value="ECO:0007669"/>
    <property type="project" value="UniProtKB-SubCell"/>
</dbReference>
<sequence length="200" mass="22783">MIEVIACAALEAALNRLLSLEPQLDAELHTNKHKVLCVELRDWQQSIALTYTGKQFMLFNQYTDPADCKISANVDTLMQLSNPSVLTHLIRQDKLDLDGDLQLAQSYSNAFSNLDINWAEHLSRYLGDAPAQQIANCFQNAKVHRASVSKTLQNTLSQLCQDELKVTIHPLELEQFKMHTRHVKNHTAQLEQRIHSLLNR</sequence>
<name>A0A5S3V488_9GAMM</name>
<proteinExistence type="inferred from homology"/>
<dbReference type="OrthoDB" id="5801225at2"/>
<dbReference type="RefSeq" id="WP_138593014.1">
    <property type="nucleotide sequence ID" value="NZ_PNBW01000015.1"/>
</dbReference>